<proteinExistence type="inferred from homology"/>
<evidence type="ECO:0000313" key="15">
    <source>
        <dbReference type="Proteomes" id="UP000076442"/>
    </source>
</evidence>
<comment type="similarity">
    <text evidence="7">Belongs to the binding-protein-dependent transport system permease family.</text>
</comment>
<evidence type="ECO:0000313" key="11">
    <source>
        <dbReference type="EMBL" id="MBO3796976.1"/>
    </source>
</evidence>
<evidence type="ECO:0000313" key="13">
    <source>
        <dbReference type="EMBL" id="WHM22629.1"/>
    </source>
</evidence>
<dbReference type="PANTHER" id="PTHR30193">
    <property type="entry name" value="ABC TRANSPORTER PERMEASE PROTEIN"/>
    <property type="match status" value="1"/>
</dbReference>
<dbReference type="Proteomes" id="UP000032247">
    <property type="component" value="Unassembled WGS sequence"/>
</dbReference>
<feature type="transmembrane region" description="Helical" evidence="7">
    <location>
        <begin position="21"/>
        <end position="41"/>
    </location>
</feature>
<feature type="transmembrane region" description="Helical" evidence="7">
    <location>
        <begin position="270"/>
        <end position="295"/>
    </location>
</feature>
<feature type="transmembrane region" description="Helical" evidence="7">
    <location>
        <begin position="116"/>
        <end position="136"/>
    </location>
</feature>
<evidence type="ECO:0000313" key="9">
    <source>
        <dbReference type="EMBL" id="KIU13455.1"/>
    </source>
</evidence>
<evidence type="ECO:0000256" key="7">
    <source>
        <dbReference type="RuleBase" id="RU363032"/>
    </source>
</evidence>
<dbReference type="EMBL" id="LJZV01000011">
    <property type="protein sequence ID" value="KZD91998.1"/>
    <property type="molecule type" value="Genomic_DNA"/>
</dbReference>
<feature type="transmembrane region" description="Helical" evidence="7">
    <location>
        <begin position="210"/>
        <end position="232"/>
    </location>
</feature>
<dbReference type="Proteomes" id="UP001229422">
    <property type="component" value="Chromosome"/>
</dbReference>
<feature type="domain" description="ABC transmembrane type-1" evidence="8">
    <location>
        <begin position="79"/>
        <end position="291"/>
    </location>
</feature>
<evidence type="ECO:0000259" key="8">
    <source>
        <dbReference type="PROSITE" id="PS50928"/>
    </source>
</evidence>
<evidence type="ECO:0000256" key="6">
    <source>
        <dbReference type="ARBA" id="ARBA00023136"/>
    </source>
</evidence>
<keyword evidence="3" id="KW-1003">Cell membrane</keyword>
<dbReference type="PATRIC" id="fig|1423.134.peg.3941"/>
<name>A0A0C3LFD2_BACIU</name>
<dbReference type="Gene3D" id="1.10.3720.10">
    <property type="entry name" value="MetI-like"/>
    <property type="match status" value="1"/>
</dbReference>
<dbReference type="RefSeq" id="WP_015251409.1">
    <property type="nucleotide sequence ID" value="NZ_CAJNPT010000003.1"/>
</dbReference>
<dbReference type="EMBL" id="CP120576">
    <property type="protein sequence ID" value="WEY86202.1"/>
    <property type="molecule type" value="Genomic_DNA"/>
</dbReference>
<gene>
    <name evidence="12" type="primary">msmF</name>
    <name evidence="10" type="ORF">B4122_1903</name>
    <name evidence="11" type="ORF">J5227_22320</name>
    <name evidence="12" type="ORF">P5633_08980</name>
    <name evidence="13" type="ORF">QL281_06060</name>
    <name evidence="9" type="ORF">SC09_Contig17orf00712</name>
</gene>
<dbReference type="EMBL" id="JAGFPW010000038">
    <property type="protein sequence ID" value="MBO3796976.1"/>
    <property type="molecule type" value="Genomic_DNA"/>
</dbReference>
<keyword evidence="4 7" id="KW-0812">Transmembrane</keyword>
<dbReference type="GO" id="GO:0005886">
    <property type="term" value="C:plasma membrane"/>
    <property type="evidence" value="ECO:0007669"/>
    <property type="project" value="UniProtKB-SubCell"/>
</dbReference>
<dbReference type="InterPro" id="IPR000515">
    <property type="entry name" value="MetI-like"/>
</dbReference>
<evidence type="ECO:0000256" key="2">
    <source>
        <dbReference type="ARBA" id="ARBA00022448"/>
    </source>
</evidence>
<dbReference type="InterPro" id="IPR035906">
    <property type="entry name" value="MetI-like_sf"/>
</dbReference>
<comment type="subcellular location">
    <subcellularLocation>
        <location evidence="1 7">Cell membrane</location>
        <topology evidence="1 7">Multi-pass membrane protein</topology>
    </subcellularLocation>
</comment>
<evidence type="ECO:0000256" key="5">
    <source>
        <dbReference type="ARBA" id="ARBA00022989"/>
    </source>
</evidence>
<evidence type="ECO:0000313" key="12">
    <source>
        <dbReference type="EMBL" id="WEY86202.1"/>
    </source>
</evidence>
<keyword evidence="5 7" id="KW-1133">Transmembrane helix</keyword>
<feature type="transmembrane region" description="Helical" evidence="7">
    <location>
        <begin position="167"/>
        <end position="189"/>
    </location>
</feature>
<reference evidence="12" key="4">
    <citation type="submission" date="2023-03" db="EMBL/GenBank/DDBJ databases">
        <title>Complete genome sequences of 52 Bacillus and Priestia strains isolated from West-African fermentations and 26 reference strains from the DSMZ collection.</title>
        <authorList>
            <person name="Wiedenbein E.S."/>
            <person name="Canoy T.S."/>
            <person name="Hui Y."/>
            <person name="Parkouda C."/>
            <person name="Dawende C."/>
            <person name="Ametefe E."/>
            <person name="Jespersen L."/>
            <person name="Nielsen D.S."/>
        </authorList>
    </citation>
    <scope>NUCLEOTIDE SEQUENCE</scope>
    <source>
        <strain evidence="12">PRO56</strain>
    </source>
</reference>
<reference evidence="11" key="3">
    <citation type="submission" date="2021-03" db="EMBL/GenBank/DDBJ databases">
        <title>Isolation of Bacillus subtilis from fermented food sample.</title>
        <authorList>
            <person name="Lakshmanan V."/>
            <person name="Athira K."/>
            <person name="Rajagopal K."/>
        </authorList>
    </citation>
    <scope>NUCLEOTIDE SEQUENCE</scope>
    <source>
        <strain evidence="11">S1</strain>
    </source>
</reference>
<sequence length="303" mass="34157">MSEIARDVHVKQVKPKKQSSLWWMYIPALLSVLVFMIYPFVKGTLITFTNWNGFSQVYQWVGFAQYERLFSDPDTWHILKNTLLYGLGSTFFQNVVGLLYALLLNQSIKTKAVTRTIVYLPVMISPLIMGYIWYFFFSYDGGALNDLLGVFGISPINALASPSLNPWIIVMINTYQYVGIAMVVYLAGLQSIPKDYYEAAQMDGAKQGQQFFTITLPLLMPSITINMVINIIGGLKLFDVIIALTAGGPGNASQSMSTFMYDLYFKRQDAGYAATQGIFMAFVILIISFCALAYFKRKETEMS</sequence>
<protein>
    <submittedName>
        <fullName evidence="9">Carbohydrate ABC transporter permease</fullName>
    </submittedName>
    <submittedName>
        <fullName evidence="10">Multiple sugar ABC transporter membrane-spanning permease protein MsmF</fullName>
    </submittedName>
    <submittedName>
        <fullName evidence="11">Sugar ABC transporter permease</fullName>
    </submittedName>
</protein>
<dbReference type="Proteomes" id="UP000665181">
    <property type="component" value="Unassembled WGS sequence"/>
</dbReference>
<dbReference type="Proteomes" id="UP000076442">
    <property type="component" value="Unassembled WGS sequence"/>
</dbReference>
<reference evidence="9 14" key="1">
    <citation type="submission" date="2014-12" db="EMBL/GenBank/DDBJ databases">
        <title>Comparative genome analysis of Bacillus coagulans HM-08, Clostridium butyricum HM-68, Bacillus subtilis HM-66 and Bacillus licheniformis BL-09.</title>
        <authorList>
            <person name="Zhang H."/>
        </authorList>
    </citation>
    <scope>NUCLEOTIDE SEQUENCE [LARGE SCALE GENOMIC DNA]</scope>
    <source>
        <strain evidence="9 14">HM-66</strain>
    </source>
</reference>
<organism evidence="9 14">
    <name type="scientific">Bacillus subtilis</name>
    <dbReference type="NCBI Taxonomy" id="1423"/>
    <lineage>
        <taxon>Bacteria</taxon>
        <taxon>Bacillati</taxon>
        <taxon>Bacillota</taxon>
        <taxon>Bacilli</taxon>
        <taxon>Bacillales</taxon>
        <taxon>Bacillaceae</taxon>
        <taxon>Bacillus</taxon>
    </lineage>
</organism>
<feature type="transmembrane region" description="Helical" evidence="7">
    <location>
        <begin position="83"/>
        <end position="104"/>
    </location>
</feature>
<keyword evidence="6 7" id="KW-0472">Membrane</keyword>
<dbReference type="SUPFAM" id="SSF161098">
    <property type="entry name" value="MetI-like"/>
    <property type="match status" value="1"/>
</dbReference>
<evidence type="ECO:0000313" key="10">
    <source>
        <dbReference type="EMBL" id="KZD91998.1"/>
    </source>
</evidence>
<accession>A0A0C3LFD2</accession>
<dbReference type="EMBL" id="CP125292">
    <property type="protein sequence ID" value="WHM22629.1"/>
    <property type="molecule type" value="Genomic_DNA"/>
</dbReference>
<keyword evidence="2 7" id="KW-0813">Transport</keyword>
<dbReference type="GO" id="GO:0055085">
    <property type="term" value="P:transmembrane transport"/>
    <property type="evidence" value="ECO:0007669"/>
    <property type="project" value="InterPro"/>
</dbReference>
<dbReference type="PROSITE" id="PS50928">
    <property type="entry name" value="ABC_TM1"/>
    <property type="match status" value="1"/>
</dbReference>
<dbReference type="Proteomes" id="UP001214898">
    <property type="component" value="Chromosome"/>
</dbReference>
<dbReference type="PANTHER" id="PTHR30193:SF37">
    <property type="entry name" value="INNER MEMBRANE ABC TRANSPORTER PERMEASE PROTEIN YCJO"/>
    <property type="match status" value="1"/>
</dbReference>
<dbReference type="InterPro" id="IPR051393">
    <property type="entry name" value="ABC_transporter_permease"/>
</dbReference>
<evidence type="ECO:0000256" key="4">
    <source>
        <dbReference type="ARBA" id="ARBA00022692"/>
    </source>
</evidence>
<evidence type="ECO:0000256" key="3">
    <source>
        <dbReference type="ARBA" id="ARBA00022475"/>
    </source>
</evidence>
<evidence type="ECO:0000313" key="14">
    <source>
        <dbReference type="Proteomes" id="UP000032247"/>
    </source>
</evidence>
<dbReference type="AlphaFoldDB" id="A0A0C3LFD2"/>
<evidence type="ECO:0000256" key="1">
    <source>
        <dbReference type="ARBA" id="ARBA00004651"/>
    </source>
</evidence>
<dbReference type="CDD" id="cd06261">
    <property type="entry name" value="TM_PBP2"/>
    <property type="match status" value="1"/>
</dbReference>
<dbReference type="Pfam" id="PF00528">
    <property type="entry name" value="BPD_transp_1"/>
    <property type="match status" value="1"/>
</dbReference>
<dbReference type="EMBL" id="JXBC01000001">
    <property type="protein sequence ID" value="KIU13455.1"/>
    <property type="molecule type" value="Genomic_DNA"/>
</dbReference>
<dbReference type="STRING" id="483913.AN935_15160"/>
<reference evidence="10 15" key="2">
    <citation type="submission" date="2015-09" db="EMBL/GenBank/DDBJ databases">
        <title>Spore heat resistance.</title>
        <authorList>
            <person name="Boekhorst J."/>
            <person name="Berendsen E.M."/>
            <person name="Wells-Bennik M.H."/>
            <person name="Kuipers O.P."/>
        </authorList>
    </citation>
    <scope>NUCLEOTIDE SEQUENCE [LARGE SCALE GENOMIC DNA]</scope>
    <source>
        <strain evidence="10 15">B4122</strain>
    </source>
</reference>
<dbReference type="SUPFAM" id="SSF160964">
    <property type="entry name" value="MalF N-terminal region-like"/>
    <property type="match status" value="1"/>
</dbReference>
<reference evidence="13" key="5">
    <citation type="submission" date="2023-05" db="EMBL/GenBank/DDBJ databases">
        <title>Complete genome sequence of Bacillus subtilis SRCM117797 isolated from Soybean paste.</title>
        <authorList>
            <person name="Abraha H.B."/>
            <person name="Kim K.-P."/>
            <person name="Ryu M.-S."/>
            <person name="Jeong D.-Y."/>
        </authorList>
    </citation>
    <scope>NUCLEOTIDE SEQUENCE</scope>
    <source>
        <strain evidence="13">SRCM117797</strain>
    </source>
</reference>